<keyword evidence="3" id="KW-1185">Reference proteome</keyword>
<protein>
    <submittedName>
        <fullName evidence="2">Uncharacterized protein</fullName>
    </submittedName>
</protein>
<gene>
    <name evidence="2" type="ORF">EDB81DRAFT_193285</name>
</gene>
<name>A0A9P9JHV5_9HYPO</name>
<reference evidence="2" key="1">
    <citation type="journal article" date="2021" name="Nat. Commun.">
        <title>Genetic determinants of endophytism in the Arabidopsis root mycobiome.</title>
        <authorList>
            <person name="Mesny F."/>
            <person name="Miyauchi S."/>
            <person name="Thiergart T."/>
            <person name="Pickel B."/>
            <person name="Atanasova L."/>
            <person name="Karlsson M."/>
            <person name="Huettel B."/>
            <person name="Barry K.W."/>
            <person name="Haridas S."/>
            <person name="Chen C."/>
            <person name="Bauer D."/>
            <person name="Andreopoulos W."/>
            <person name="Pangilinan J."/>
            <person name="LaButti K."/>
            <person name="Riley R."/>
            <person name="Lipzen A."/>
            <person name="Clum A."/>
            <person name="Drula E."/>
            <person name="Henrissat B."/>
            <person name="Kohler A."/>
            <person name="Grigoriev I.V."/>
            <person name="Martin F.M."/>
            <person name="Hacquard S."/>
        </authorList>
    </citation>
    <scope>NUCLEOTIDE SEQUENCE</scope>
    <source>
        <strain evidence="2">MPI-CAGE-AT-0147</strain>
    </source>
</reference>
<evidence type="ECO:0000313" key="2">
    <source>
        <dbReference type="EMBL" id="KAH7171183.1"/>
    </source>
</evidence>
<organism evidence="2 3">
    <name type="scientific">Dactylonectria macrodidyma</name>
    <dbReference type="NCBI Taxonomy" id="307937"/>
    <lineage>
        <taxon>Eukaryota</taxon>
        <taxon>Fungi</taxon>
        <taxon>Dikarya</taxon>
        <taxon>Ascomycota</taxon>
        <taxon>Pezizomycotina</taxon>
        <taxon>Sordariomycetes</taxon>
        <taxon>Hypocreomycetidae</taxon>
        <taxon>Hypocreales</taxon>
        <taxon>Nectriaceae</taxon>
        <taxon>Dactylonectria</taxon>
    </lineage>
</organism>
<proteinExistence type="predicted"/>
<accession>A0A9P9JHV5</accession>
<evidence type="ECO:0000313" key="3">
    <source>
        <dbReference type="Proteomes" id="UP000738349"/>
    </source>
</evidence>
<sequence>MSSVAISCHYHYLSLLAACTPPVSPAALHLPLDTDTCNHIRNLQPHHQPQARTPQHTAQNTQRITKHSTSPHNATQRRTRHLLVQTHRRNLPVLDRRLVRLSSRASFLPPSVGRSRSRSATLRSKSEGANCCALVSPFSDTVTPGLR</sequence>
<evidence type="ECO:0000256" key="1">
    <source>
        <dbReference type="SAM" id="MobiDB-lite"/>
    </source>
</evidence>
<dbReference type="Proteomes" id="UP000738349">
    <property type="component" value="Unassembled WGS sequence"/>
</dbReference>
<comment type="caution">
    <text evidence="2">The sequence shown here is derived from an EMBL/GenBank/DDBJ whole genome shotgun (WGS) entry which is preliminary data.</text>
</comment>
<feature type="region of interest" description="Disordered" evidence="1">
    <location>
        <begin position="46"/>
        <end position="80"/>
    </location>
</feature>
<dbReference type="AlphaFoldDB" id="A0A9P9JHV5"/>
<feature type="compositionally biased region" description="Polar residues" evidence="1">
    <location>
        <begin position="46"/>
        <end position="74"/>
    </location>
</feature>
<dbReference type="EMBL" id="JAGMUV010000002">
    <property type="protein sequence ID" value="KAH7171183.1"/>
    <property type="molecule type" value="Genomic_DNA"/>
</dbReference>